<feature type="domain" description="EF-hand" evidence="2">
    <location>
        <begin position="45"/>
        <end position="77"/>
    </location>
</feature>
<evidence type="ECO:0000313" key="4">
    <source>
        <dbReference type="Proteomes" id="UP000032352"/>
    </source>
</evidence>
<dbReference type="InterPro" id="IPR011992">
    <property type="entry name" value="EF-hand-dom_pair"/>
</dbReference>
<dbReference type="InterPro" id="IPR002048">
    <property type="entry name" value="EF_hand_dom"/>
</dbReference>
<dbReference type="RefSeq" id="WP_044841969.1">
    <property type="nucleotide sequence ID" value="NZ_CP059733.1"/>
</dbReference>
<sequence>MKTNQSFFLLTALLLSAGVYAMDSNEKFTTLDHDNNGFITQDEAGADSVLAVTFKKWDKDKNGRLSKEEYNEYHNEI</sequence>
<proteinExistence type="predicted"/>
<keyword evidence="4" id="KW-1185">Reference proteome</keyword>
<reference evidence="3 4" key="1">
    <citation type="journal article" date="2015" name="Genome Announc.">
        <title>Draft Genome Sequences of Marine Isolates of Thalassomonas viridans and Thalassomonas actiniarum.</title>
        <authorList>
            <person name="Olonade I."/>
            <person name="van Zyl L.J."/>
            <person name="Trindade M."/>
        </authorList>
    </citation>
    <scope>NUCLEOTIDE SEQUENCE [LARGE SCALE GENOMIC DNA]</scope>
    <source>
        <strain evidence="3 4">XOM25</strain>
    </source>
</reference>
<dbReference type="InterPro" id="IPR018247">
    <property type="entry name" value="EF_Hand_1_Ca_BS"/>
</dbReference>
<evidence type="ECO:0000256" key="1">
    <source>
        <dbReference type="SAM" id="SignalP"/>
    </source>
</evidence>
<dbReference type="KEGG" id="tvd:SG34_024110"/>
<dbReference type="PROSITE" id="PS50222">
    <property type="entry name" value="EF_HAND_2"/>
    <property type="match status" value="1"/>
</dbReference>
<dbReference type="Pfam" id="PF13202">
    <property type="entry name" value="EF-hand_5"/>
    <property type="match status" value="1"/>
</dbReference>
<reference evidence="3 4" key="2">
    <citation type="journal article" date="2022" name="Mar. Drugs">
        <title>Bioassay-Guided Fractionation Leads to the Detection of Cholic Acid Generated by the Rare Thalassomonas sp.</title>
        <authorList>
            <person name="Pheiffer F."/>
            <person name="Schneider Y.K."/>
            <person name="Hansen E.H."/>
            <person name="Andersen J.H."/>
            <person name="Isaksson J."/>
            <person name="Busche T."/>
            <person name="R C."/>
            <person name="Kalinowski J."/>
            <person name="Zyl L.V."/>
            <person name="Trindade M."/>
        </authorList>
    </citation>
    <scope>NUCLEOTIDE SEQUENCE [LARGE SCALE GENOMIC DNA]</scope>
    <source>
        <strain evidence="3 4">XOM25</strain>
    </source>
</reference>
<dbReference type="AlphaFoldDB" id="A0AAF0C6N5"/>
<dbReference type="GO" id="GO:0005509">
    <property type="term" value="F:calcium ion binding"/>
    <property type="evidence" value="ECO:0007669"/>
    <property type="project" value="InterPro"/>
</dbReference>
<accession>A0AAF0C6N5</accession>
<evidence type="ECO:0000259" key="2">
    <source>
        <dbReference type="PROSITE" id="PS50222"/>
    </source>
</evidence>
<dbReference type="EMBL" id="CP059733">
    <property type="protein sequence ID" value="WDE04392.1"/>
    <property type="molecule type" value="Genomic_DNA"/>
</dbReference>
<keyword evidence="1" id="KW-0732">Signal</keyword>
<name>A0AAF0C6N5_9GAMM</name>
<gene>
    <name evidence="3" type="ORF">SG34_024110</name>
</gene>
<dbReference type="PROSITE" id="PS00018">
    <property type="entry name" value="EF_HAND_1"/>
    <property type="match status" value="1"/>
</dbReference>
<feature type="signal peptide" evidence="1">
    <location>
        <begin position="1"/>
        <end position="21"/>
    </location>
</feature>
<dbReference type="Proteomes" id="UP000032352">
    <property type="component" value="Chromosome"/>
</dbReference>
<feature type="chain" id="PRO_5042016592" description="EF-hand domain-containing protein" evidence="1">
    <location>
        <begin position="22"/>
        <end position="77"/>
    </location>
</feature>
<dbReference type="Gene3D" id="1.10.238.10">
    <property type="entry name" value="EF-hand"/>
    <property type="match status" value="1"/>
</dbReference>
<evidence type="ECO:0000313" key="3">
    <source>
        <dbReference type="EMBL" id="WDE04392.1"/>
    </source>
</evidence>
<organism evidence="3 4">
    <name type="scientific">Thalassomonas viridans</name>
    <dbReference type="NCBI Taxonomy" id="137584"/>
    <lineage>
        <taxon>Bacteria</taxon>
        <taxon>Pseudomonadati</taxon>
        <taxon>Pseudomonadota</taxon>
        <taxon>Gammaproteobacteria</taxon>
        <taxon>Alteromonadales</taxon>
        <taxon>Colwelliaceae</taxon>
        <taxon>Thalassomonas</taxon>
    </lineage>
</organism>
<dbReference type="SUPFAM" id="SSF47473">
    <property type="entry name" value="EF-hand"/>
    <property type="match status" value="1"/>
</dbReference>
<protein>
    <recommendedName>
        <fullName evidence="2">EF-hand domain-containing protein</fullName>
    </recommendedName>
</protein>